<evidence type="ECO:0000313" key="3">
    <source>
        <dbReference type="Proteomes" id="UP000054248"/>
    </source>
</evidence>
<evidence type="ECO:0000256" key="1">
    <source>
        <dbReference type="SAM" id="MobiDB-lite"/>
    </source>
</evidence>
<reference evidence="3" key="2">
    <citation type="submission" date="2015-01" db="EMBL/GenBank/DDBJ databases">
        <title>Evolutionary Origins and Diversification of the Mycorrhizal Mutualists.</title>
        <authorList>
            <consortium name="DOE Joint Genome Institute"/>
            <consortium name="Mycorrhizal Genomics Consortium"/>
            <person name="Kohler A."/>
            <person name="Kuo A."/>
            <person name="Nagy L.G."/>
            <person name="Floudas D."/>
            <person name="Copeland A."/>
            <person name="Barry K.W."/>
            <person name="Cichocki N."/>
            <person name="Veneault-Fourrey C."/>
            <person name="LaButti K."/>
            <person name="Lindquist E.A."/>
            <person name="Lipzen A."/>
            <person name="Lundell T."/>
            <person name="Morin E."/>
            <person name="Murat C."/>
            <person name="Riley R."/>
            <person name="Ohm R."/>
            <person name="Sun H."/>
            <person name="Tunlid A."/>
            <person name="Henrissat B."/>
            <person name="Grigoriev I.V."/>
            <person name="Hibbett D.S."/>
            <person name="Martin F."/>
        </authorList>
    </citation>
    <scope>NUCLEOTIDE SEQUENCE [LARGE SCALE GENOMIC DNA]</scope>
    <source>
        <strain evidence="3">MUT 4182</strain>
    </source>
</reference>
<feature type="region of interest" description="Disordered" evidence="1">
    <location>
        <begin position="1"/>
        <end position="75"/>
    </location>
</feature>
<sequence>MSAARSPPSTLQALEGGPLMLEDDPRDHQICKVDPRGENLRGPPNPEDFSPNPRDPRTRAPINRVATNQSHPPDRLFLMTLPPVAASKNVPEDASPFRTEDSSPLPVKNPNVLLTSSSKSKKKHNAPNWSEGLLQASFIY</sequence>
<dbReference type="AlphaFoldDB" id="A0A0C3LGQ1"/>
<feature type="region of interest" description="Disordered" evidence="1">
    <location>
        <begin position="87"/>
        <end position="128"/>
    </location>
</feature>
<proteinExistence type="predicted"/>
<dbReference type="EMBL" id="KN823167">
    <property type="protein sequence ID" value="KIO20642.1"/>
    <property type="molecule type" value="Genomic_DNA"/>
</dbReference>
<protein>
    <submittedName>
        <fullName evidence="2">Uncharacterized protein</fullName>
    </submittedName>
</protein>
<keyword evidence="3" id="KW-1185">Reference proteome</keyword>
<accession>A0A0C3LGQ1</accession>
<feature type="compositionally biased region" description="Basic and acidic residues" evidence="1">
    <location>
        <begin position="23"/>
        <end position="39"/>
    </location>
</feature>
<dbReference type="Proteomes" id="UP000054248">
    <property type="component" value="Unassembled WGS sequence"/>
</dbReference>
<evidence type="ECO:0000313" key="2">
    <source>
        <dbReference type="EMBL" id="KIO20642.1"/>
    </source>
</evidence>
<dbReference type="HOGENOM" id="CLU_1836594_0_0_1"/>
<reference evidence="2 3" key="1">
    <citation type="submission" date="2014-04" db="EMBL/GenBank/DDBJ databases">
        <authorList>
            <consortium name="DOE Joint Genome Institute"/>
            <person name="Kuo A."/>
            <person name="Girlanda M."/>
            <person name="Perotto S."/>
            <person name="Kohler A."/>
            <person name="Nagy L.G."/>
            <person name="Floudas D."/>
            <person name="Copeland A."/>
            <person name="Barry K.W."/>
            <person name="Cichocki N."/>
            <person name="Veneault-Fourrey C."/>
            <person name="LaButti K."/>
            <person name="Lindquist E.A."/>
            <person name="Lipzen A."/>
            <person name="Lundell T."/>
            <person name="Morin E."/>
            <person name="Murat C."/>
            <person name="Sun H."/>
            <person name="Tunlid A."/>
            <person name="Henrissat B."/>
            <person name="Grigoriev I.V."/>
            <person name="Hibbett D.S."/>
            <person name="Martin F."/>
            <person name="Nordberg H.P."/>
            <person name="Cantor M.N."/>
            <person name="Hua S.X."/>
        </authorList>
    </citation>
    <scope>NUCLEOTIDE SEQUENCE [LARGE SCALE GENOMIC DNA]</scope>
    <source>
        <strain evidence="2 3">MUT 4182</strain>
    </source>
</reference>
<gene>
    <name evidence="2" type="ORF">M407DRAFT_10793</name>
</gene>
<name>A0A0C3LGQ1_9AGAM</name>
<organism evidence="2 3">
    <name type="scientific">Tulasnella calospora MUT 4182</name>
    <dbReference type="NCBI Taxonomy" id="1051891"/>
    <lineage>
        <taxon>Eukaryota</taxon>
        <taxon>Fungi</taxon>
        <taxon>Dikarya</taxon>
        <taxon>Basidiomycota</taxon>
        <taxon>Agaricomycotina</taxon>
        <taxon>Agaricomycetes</taxon>
        <taxon>Cantharellales</taxon>
        <taxon>Tulasnellaceae</taxon>
        <taxon>Tulasnella</taxon>
    </lineage>
</organism>